<comment type="caution">
    <text evidence="12">The sequence shown here is derived from an EMBL/GenBank/DDBJ whole genome shotgun (WGS) entry which is preliminary data.</text>
</comment>
<dbReference type="STRING" id="1400863.BN873_440008"/>
<dbReference type="PROSITE" id="PS50059">
    <property type="entry name" value="FKBP_PPIASE"/>
    <property type="match status" value="1"/>
</dbReference>
<protein>
    <recommendedName>
        <fullName evidence="10">Peptidyl-prolyl cis-trans isomerase</fullName>
        <ecNumber evidence="10">5.2.1.8</ecNumber>
    </recommendedName>
</protein>
<comment type="similarity">
    <text evidence="3 10">Belongs to the FKBP-type PPIase family.</text>
</comment>
<evidence type="ECO:0000256" key="5">
    <source>
        <dbReference type="ARBA" id="ARBA00023110"/>
    </source>
</evidence>
<dbReference type="GO" id="GO:0005737">
    <property type="term" value="C:cytoplasm"/>
    <property type="evidence" value="ECO:0007669"/>
    <property type="project" value="UniProtKB-SubCell"/>
</dbReference>
<evidence type="ECO:0000313" key="13">
    <source>
        <dbReference type="Proteomes" id="UP000035760"/>
    </source>
</evidence>
<dbReference type="AlphaFoldDB" id="W6M684"/>
<feature type="domain" description="PPIase FKBP-type" evidence="11">
    <location>
        <begin position="6"/>
        <end position="100"/>
    </location>
</feature>
<evidence type="ECO:0000256" key="2">
    <source>
        <dbReference type="ARBA" id="ARBA00004496"/>
    </source>
</evidence>
<name>W6M684_9GAMM</name>
<dbReference type="EC" id="5.2.1.8" evidence="10"/>
<evidence type="ECO:0000256" key="3">
    <source>
        <dbReference type="ARBA" id="ARBA00006577"/>
    </source>
</evidence>
<reference evidence="12" key="1">
    <citation type="submission" date="2013-07" db="EMBL/GenBank/DDBJ databases">
        <authorList>
            <person name="McIlroy S."/>
        </authorList>
    </citation>
    <scope>NUCLEOTIDE SEQUENCE [LARGE SCALE GENOMIC DNA]</scope>
    <source>
        <strain evidence="12">Run_A_D11</strain>
    </source>
</reference>
<gene>
    <name evidence="12" type="ORF">BN873_440008</name>
</gene>
<comment type="catalytic activity">
    <reaction evidence="1 9 10">
        <text>[protein]-peptidylproline (omega=180) = [protein]-peptidylproline (omega=0)</text>
        <dbReference type="Rhea" id="RHEA:16237"/>
        <dbReference type="Rhea" id="RHEA-COMP:10747"/>
        <dbReference type="Rhea" id="RHEA-COMP:10748"/>
        <dbReference type="ChEBI" id="CHEBI:83833"/>
        <dbReference type="ChEBI" id="CHEBI:83834"/>
        <dbReference type="EC" id="5.2.1.8"/>
    </reaction>
</comment>
<proteinExistence type="inferred from homology"/>
<dbReference type="InterPro" id="IPR001179">
    <property type="entry name" value="PPIase_FKBP_dom"/>
</dbReference>
<evidence type="ECO:0000256" key="6">
    <source>
        <dbReference type="ARBA" id="ARBA00023186"/>
    </source>
</evidence>
<dbReference type="RefSeq" id="WP_048673748.1">
    <property type="nucleotide sequence ID" value="NZ_CBTJ020000052.1"/>
</dbReference>
<evidence type="ECO:0000256" key="1">
    <source>
        <dbReference type="ARBA" id="ARBA00000971"/>
    </source>
</evidence>
<comment type="function">
    <text evidence="8">Also involved in hydrogenase metallocenter assembly, probably by participating in the nickel insertion step. This function in hydrogenase biosynthesis requires chaperone activity and the presence of the metal-binding domain, but not PPIase activity.</text>
</comment>
<dbReference type="OrthoDB" id="9808891at2"/>
<dbReference type="Proteomes" id="UP000035760">
    <property type="component" value="Unassembled WGS sequence"/>
</dbReference>
<organism evidence="12 13">
    <name type="scientific">Candidatus Competibacter denitrificans Run_A_D11</name>
    <dbReference type="NCBI Taxonomy" id="1400863"/>
    <lineage>
        <taxon>Bacteria</taxon>
        <taxon>Pseudomonadati</taxon>
        <taxon>Pseudomonadota</taxon>
        <taxon>Gammaproteobacteria</taxon>
        <taxon>Candidatus Competibacteraceae</taxon>
        <taxon>Candidatus Competibacter</taxon>
    </lineage>
</organism>
<reference evidence="12" key="2">
    <citation type="submission" date="2014-03" db="EMBL/GenBank/DDBJ databases">
        <title>Candidatus Competibacter-lineage genomes retrieved from metagenomes reveal functional metabolic diversity.</title>
        <authorList>
            <person name="McIlroy S.J."/>
            <person name="Albertsen M."/>
            <person name="Andresen E.K."/>
            <person name="Saunders A.M."/>
            <person name="Kristiansen R."/>
            <person name="Stokholm-Bjerregaard M."/>
            <person name="Nielsen K.L."/>
            <person name="Nielsen P.H."/>
        </authorList>
    </citation>
    <scope>NUCLEOTIDE SEQUENCE</scope>
    <source>
        <strain evidence="12">Run_A_D11</strain>
    </source>
</reference>
<evidence type="ECO:0000256" key="10">
    <source>
        <dbReference type="RuleBase" id="RU003915"/>
    </source>
</evidence>
<dbReference type="InterPro" id="IPR046357">
    <property type="entry name" value="PPIase_dom_sf"/>
</dbReference>
<dbReference type="PANTHER" id="PTHR47861:SF3">
    <property type="entry name" value="FKBP-TYPE PEPTIDYL-PROLYL CIS-TRANS ISOMERASE SLYD"/>
    <property type="match status" value="1"/>
</dbReference>
<dbReference type="GO" id="GO:0042026">
    <property type="term" value="P:protein refolding"/>
    <property type="evidence" value="ECO:0007669"/>
    <property type="project" value="UniProtKB-ARBA"/>
</dbReference>
<evidence type="ECO:0000256" key="7">
    <source>
        <dbReference type="ARBA" id="ARBA00023235"/>
    </source>
</evidence>
<evidence type="ECO:0000313" key="12">
    <source>
        <dbReference type="EMBL" id="CDI03187.1"/>
    </source>
</evidence>
<comment type="subcellular location">
    <subcellularLocation>
        <location evidence="2">Cytoplasm</location>
    </subcellularLocation>
</comment>
<evidence type="ECO:0000256" key="9">
    <source>
        <dbReference type="PROSITE-ProRule" id="PRU00277"/>
    </source>
</evidence>
<sequence>MKATRGKVVSLHYTLTDDNGALLDSSRQGGPFTYLHGYDNIIRGLEAALEGKEANFVSTVKVLPADGYGEHNPQAVLEVSREQFPPSEDIQVGMQVQGEGEGGLHTFTVVAVDQKKVVLDANHPMAGKNLNFDVELLEVRDATAQELSHGHVHAHGHDH</sequence>
<keyword evidence="5 9" id="KW-0697">Rotamase</keyword>
<dbReference type="GO" id="GO:0003755">
    <property type="term" value="F:peptidyl-prolyl cis-trans isomerase activity"/>
    <property type="evidence" value="ECO:0007669"/>
    <property type="project" value="UniProtKB-UniRule"/>
</dbReference>
<keyword evidence="13" id="KW-1185">Reference proteome</keyword>
<evidence type="ECO:0000256" key="4">
    <source>
        <dbReference type="ARBA" id="ARBA00022490"/>
    </source>
</evidence>
<evidence type="ECO:0000256" key="8">
    <source>
        <dbReference type="ARBA" id="ARBA00037071"/>
    </source>
</evidence>
<dbReference type="EMBL" id="CBTJ020000052">
    <property type="protein sequence ID" value="CDI03187.1"/>
    <property type="molecule type" value="Genomic_DNA"/>
</dbReference>
<dbReference type="Gene3D" id="3.10.50.40">
    <property type="match status" value="1"/>
</dbReference>
<dbReference type="PANTHER" id="PTHR47861">
    <property type="entry name" value="FKBP-TYPE PEPTIDYL-PROLYL CIS-TRANS ISOMERASE SLYD"/>
    <property type="match status" value="1"/>
</dbReference>
<dbReference type="SUPFAM" id="SSF54534">
    <property type="entry name" value="FKBP-like"/>
    <property type="match status" value="1"/>
</dbReference>
<accession>W6M684</accession>
<keyword evidence="4" id="KW-0963">Cytoplasm</keyword>
<dbReference type="Pfam" id="PF00254">
    <property type="entry name" value="FKBP_C"/>
    <property type="match status" value="1"/>
</dbReference>
<keyword evidence="6" id="KW-0143">Chaperone</keyword>
<evidence type="ECO:0000259" key="11">
    <source>
        <dbReference type="PROSITE" id="PS50059"/>
    </source>
</evidence>
<keyword evidence="7 9" id="KW-0413">Isomerase</keyword>